<organism evidence="1 2">
    <name type="scientific">Prunus armeniaca</name>
    <name type="common">Apricot</name>
    <name type="synonym">Armeniaca vulgaris</name>
    <dbReference type="NCBI Taxonomy" id="36596"/>
    <lineage>
        <taxon>Eukaryota</taxon>
        <taxon>Viridiplantae</taxon>
        <taxon>Streptophyta</taxon>
        <taxon>Embryophyta</taxon>
        <taxon>Tracheophyta</taxon>
        <taxon>Spermatophyta</taxon>
        <taxon>Magnoliopsida</taxon>
        <taxon>eudicotyledons</taxon>
        <taxon>Gunneridae</taxon>
        <taxon>Pentapetalae</taxon>
        <taxon>rosids</taxon>
        <taxon>fabids</taxon>
        <taxon>Rosales</taxon>
        <taxon>Rosaceae</taxon>
        <taxon>Amygdaloideae</taxon>
        <taxon>Amygdaleae</taxon>
        <taxon>Prunus</taxon>
    </lineage>
</organism>
<name>A0A6J5XE82_PRUAR</name>
<evidence type="ECO:0000313" key="1">
    <source>
        <dbReference type="EMBL" id="CAB4310947.1"/>
    </source>
</evidence>
<accession>A0A6J5XE82</accession>
<dbReference type="AlphaFoldDB" id="A0A6J5XE82"/>
<proteinExistence type="predicted"/>
<dbReference type="EMBL" id="CAEKKB010000005">
    <property type="protein sequence ID" value="CAB4310947.1"/>
    <property type="molecule type" value="Genomic_DNA"/>
</dbReference>
<protein>
    <submittedName>
        <fullName evidence="1">Uncharacterized protein</fullName>
    </submittedName>
</protein>
<dbReference type="Proteomes" id="UP000507245">
    <property type="component" value="Unassembled WGS sequence"/>
</dbReference>
<evidence type="ECO:0000313" key="2">
    <source>
        <dbReference type="Proteomes" id="UP000507245"/>
    </source>
</evidence>
<sequence>MSVCMRDVPYRRNSRSDWGRSAIELQRMVSGGGSGKRTRLSCLPHFHIGSTQAQGMQSHLGFYCHPFGSGCPIDFLCNSLMMLPNSASPMEAASIAC</sequence>
<gene>
    <name evidence="1" type="ORF">ORAREDHAP_LOCUS32953</name>
</gene>
<keyword evidence="2" id="KW-1185">Reference proteome</keyword>
<reference evidence="2" key="1">
    <citation type="journal article" date="2020" name="Genome Biol.">
        <title>Gamete binning: chromosome-level and haplotype-resolved genome assembly enabled by high-throughput single-cell sequencing of gamete genomes.</title>
        <authorList>
            <person name="Campoy J.A."/>
            <person name="Sun H."/>
            <person name="Goel M."/>
            <person name="Jiao W.-B."/>
            <person name="Folz-Donahue K."/>
            <person name="Wang N."/>
            <person name="Rubio M."/>
            <person name="Liu C."/>
            <person name="Kukat C."/>
            <person name="Ruiz D."/>
            <person name="Huettel B."/>
            <person name="Schneeberger K."/>
        </authorList>
    </citation>
    <scope>NUCLEOTIDE SEQUENCE [LARGE SCALE GENOMIC DNA]</scope>
    <source>
        <strain evidence="2">cv. Rojo Pasion</strain>
    </source>
</reference>